<dbReference type="PATRIC" id="fig|1246995.3.peg.2750"/>
<protein>
    <submittedName>
        <fullName evidence="2">Uncharacterized protein</fullName>
    </submittedName>
</protein>
<keyword evidence="1" id="KW-0472">Membrane</keyword>
<dbReference type="RefSeq" id="WP_023361054.1">
    <property type="nucleotide sequence ID" value="NC_022657.1"/>
</dbReference>
<sequence length="202" mass="21242">MDGDDFDGAVGGLVMLAAIIMLGACVFGADWVRPPDEGAGPFVTPEREETFGILVLVAAGICLLCVVRAIWGVTATPLVTAAIAVVVVAGFATMLYLSPTRIELRNDGFGAPTVEATVRQSVVFYNSTGTDLVVCLGVEGVCDAEASGPRKLRSPGLVVPAGYRVSVKMPVVAGDFTVTLVSDRPEIERRDMMIRSNRIQGP</sequence>
<dbReference type="STRING" id="1246995.AFR_13545"/>
<keyword evidence="3" id="KW-1185">Reference proteome</keyword>
<evidence type="ECO:0000313" key="2">
    <source>
        <dbReference type="EMBL" id="AGZ40995.1"/>
    </source>
</evidence>
<feature type="transmembrane region" description="Helical" evidence="1">
    <location>
        <begin position="12"/>
        <end position="32"/>
    </location>
</feature>
<feature type="transmembrane region" description="Helical" evidence="1">
    <location>
        <begin position="77"/>
        <end position="97"/>
    </location>
</feature>
<name>U5VZ39_9ACTN</name>
<proteinExistence type="predicted"/>
<dbReference type="Proteomes" id="UP000017746">
    <property type="component" value="Chromosome"/>
</dbReference>
<keyword evidence="1" id="KW-1133">Transmembrane helix</keyword>
<organism evidence="2 3">
    <name type="scientific">Actinoplanes friuliensis DSM 7358</name>
    <dbReference type="NCBI Taxonomy" id="1246995"/>
    <lineage>
        <taxon>Bacteria</taxon>
        <taxon>Bacillati</taxon>
        <taxon>Actinomycetota</taxon>
        <taxon>Actinomycetes</taxon>
        <taxon>Micromonosporales</taxon>
        <taxon>Micromonosporaceae</taxon>
        <taxon>Actinoplanes</taxon>
    </lineage>
</organism>
<feature type="transmembrane region" description="Helical" evidence="1">
    <location>
        <begin position="53"/>
        <end position="71"/>
    </location>
</feature>
<accession>U5VZ39</accession>
<dbReference type="HOGENOM" id="CLU_1352218_0_0_11"/>
<dbReference type="AlphaFoldDB" id="U5VZ39"/>
<dbReference type="EMBL" id="CP006272">
    <property type="protein sequence ID" value="AGZ40995.1"/>
    <property type="molecule type" value="Genomic_DNA"/>
</dbReference>
<gene>
    <name evidence="2" type="ORF">AFR_13545</name>
</gene>
<keyword evidence="1" id="KW-0812">Transmembrane</keyword>
<evidence type="ECO:0000313" key="3">
    <source>
        <dbReference type="Proteomes" id="UP000017746"/>
    </source>
</evidence>
<reference evidence="2 3" key="1">
    <citation type="journal article" date="2014" name="J. Biotechnol.">
        <title>Complete genome sequence of the actinobacterium Actinoplanes friuliensis HAG 010964, producer of the lipopeptide antibiotic friulimycin.</title>
        <authorList>
            <person name="Ruckert C."/>
            <person name="Szczepanowski R."/>
            <person name="Albersmeier A."/>
            <person name="Goesmann A."/>
            <person name="Fischer N."/>
            <person name="Steinkamper A."/>
            <person name="Puhler A."/>
            <person name="Biener R."/>
            <person name="Schwartz D."/>
            <person name="Kalinowski J."/>
        </authorList>
    </citation>
    <scope>NUCLEOTIDE SEQUENCE [LARGE SCALE GENOMIC DNA]</scope>
    <source>
        <strain evidence="2 3">DSM 7358</strain>
    </source>
</reference>
<dbReference type="KEGG" id="afs:AFR_13545"/>
<evidence type="ECO:0000256" key="1">
    <source>
        <dbReference type="SAM" id="Phobius"/>
    </source>
</evidence>